<evidence type="ECO:0000313" key="1">
    <source>
        <dbReference type="EMBL" id="MCF2564637.1"/>
    </source>
</evidence>
<dbReference type="Gene3D" id="1.10.3680.10">
    <property type="entry name" value="TerB-like"/>
    <property type="match status" value="1"/>
</dbReference>
<sequence>MTKEQRTAIARIFNDMIKADNIIEESEVKNMKRLMSEYAITHQEMSDARKIRFSDAVNTLKELSVRERKAFFDHIYDIALSDNICVPREALLLIALQYCLMEDAKKADGTIPAPKPYLISCPTGEASFNDQYMVYLESSYDEERNEELKQHFRLLVTITRLCGFNFIYIPKMVEEFRGMNEQYVKDVISYMAPNLEEAIIQQVYDRLCDMTTVDFFRNVLYERLQVKALHNTPPSLLINIGTSVVPFCSAGGSIQYYTEFLCIPISSGILTLVDDILGFYQSKVSIRQSITINDSKGQFKYFGFYKALFDFLVAPPPVAPDLVFLGQDMKTGRYQVAFKFDDGNEKKVTFTPKEYDIYLQVALKTYKSRTRGLPVTYDKHIKPTIAHLKSKISSDIPDLNYSDQYKPERDGNAYVMRLDKSKVFVRVRTSNCGYDYEDIPILKYDKK</sequence>
<dbReference type="InterPro" id="IPR029024">
    <property type="entry name" value="TerB-like"/>
</dbReference>
<gene>
    <name evidence="1" type="ORF">I6E12_11040</name>
</gene>
<protein>
    <recommendedName>
        <fullName evidence="3">DUF2786 domain-containing protein</fullName>
    </recommendedName>
</protein>
<proteinExistence type="predicted"/>
<keyword evidence="2" id="KW-1185">Reference proteome</keyword>
<dbReference type="EMBL" id="JADYTN010000030">
    <property type="protein sequence ID" value="MCF2564637.1"/>
    <property type="molecule type" value="Genomic_DNA"/>
</dbReference>
<evidence type="ECO:0008006" key="3">
    <source>
        <dbReference type="Google" id="ProtNLM"/>
    </source>
</evidence>
<dbReference type="Proteomes" id="UP001200470">
    <property type="component" value="Unassembled WGS sequence"/>
</dbReference>
<accession>A0ABS9CHS0</accession>
<name>A0ABS9CHS0_9BACT</name>
<dbReference type="SUPFAM" id="SSF158682">
    <property type="entry name" value="TerB-like"/>
    <property type="match status" value="1"/>
</dbReference>
<dbReference type="RefSeq" id="WP_094447128.1">
    <property type="nucleotide sequence ID" value="NZ_JADYTN010000030.1"/>
</dbReference>
<reference evidence="1 2" key="1">
    <citation type="submission" date="2020-12" db="EMBL/GenBank/DDBJ databases">
        <title>Whole genome sequences of gut porcine anaerobes.</title>
        <authorList>
            <person name="Kubasova T."/>
            <person name="Jahodarova E."/>
            <person name="Rychlik I."/>
        </authorList>
    </citation>
    <scope>NUCLEOTIDE SEQUENCE [LARGE SCALE GENOMIC DNA]</scope>
    <source>
        <strain evidence="1 2">An925</strain>
    </source>
</reference>
<evidence type="ECO:0000313" key="2">
    <source>
        <dbReference type="Proteomes" id="UP001200470"/>
    </source>
</evidence>
<organism evidence="1 2">
    <name type="scientific">Xylanibacter brevis</name>
    <dbReference type="NCBI Taxonomy" id="83231"/>
    <lineage>
        <taxon>Bacteria</taxon>
        <taxon>Pseudomonadati</taxon>
        <taxon>Bacteroidota</taxon>
        <taxon>Bacteroidia</taxon>
        <taxon>Bacteroidales</taxon>
        <taxon>Prevotellaceae</taxon>
        <taxon>Xylanibacter</taxon>
    </lineage>
</organism>
<comment type="caution">
    <text evidence="1">The sequence shown here is derived from an EMBL/GenBank/DDBJ whole genome shotgun (WGS) entry which is preliminary data.</text>
</comment>